<reference evidence="4 5" key="1">
    <citation type="submission" date="2024-08" db="EMBL/GenBank/DDBJ databases">
        <title>Gnathostoma spinigerum genome.</title>
        <authorList>
            <person name="Gonzalez-Bertolin B."/>
            <person name="Monzon S."/>
            <person name="Zaballos A."/>
            <person name="Jimenez P."/>
            <person name="Dekumyoy P."/>
            <person name="Varona S."/>
            <person name="Cuesta I."/>
            <person name="Sumanam S."/>
            <person name="Adisakwattana P."/>
            <person name="Gasser R.B."/>
            <person name="Hernandez-Gonzalez A."/>
            <person name="Young N.D."/>
            <person name="Perteguer M.J."/>
        </authorList>
    </citation>
    <scope>NUCLEOTIDE SEQUENCE [LARGE SCALE GENOMIC DNA]</scope>
    <source>
        <strain evidence="4">AL3</strain>
        <tissue evidence="4">Liver</tissue>
    </source>
</reference>
<sequence>MQIGGEVSSSMNNTEMRIIAVFYLIIVCTLEADTTMKLCGNRLRRAMIDVCTYRNQRTPCFRMLRFPHITMARAFGLQSHSLHENCCINGCSLDAIRSTCCFTPRCLKRCYSER</sequence>
<evidence type="ECO:0000256" key="1">
    <source>
        <dbReference type="ARBA" id="ARBA00009034"/>
    </source>
</evidence>
<dbReference type="SMART" id="SM00078">
    <property type="entry name" value="IlGF"/>
    <property type="match status" value="1"/>
</dbReference>
<dbReference type="InterPro" id="IPR022353">
    <property type="entry name" value="Insulin_CS"/>
</dbReference>
<dbReference type="PROSITE" id="PS00262">
    <property type="entry name" value="INSULIN"/>
    <property type="match status" value="1"/>
</dbReference>
<organism evidence="4 5">
    <name type="scientific">Gnathostoma spinigerum</name>
    <dbReference type="NCBI Taxonomy" id="75299"/>
    <lineage>
        <taxon>Eukaryota</taxon>
        <taxon>Metazoa</taxon>
        <taxon>Ecdysozoa</taxon>
        <taxon>Nematoda</taxon>
        <taxon>Chromadorea</taxon>
        <taxon>Rhabditida</taxon>
        <taxon>Spirurina</taxon>
        <taxon>Gnathostomatomorpha</taxon>
        <taxon>Gnathostomatoidea</taxon>
        <taxon>Gnathostomatidae</taxon>
        <taxon>Gnathostoma</taxon>
    </lineage>
</organism>
<dbReference type="Gene3D" id="1.10.100.10">
    <property type="entry name" value="Insulin-like"/>
    <property type="match status" value="1"/>
</dbReference>
<accession>A0ABD6ESK1</accession>
<keyword evidence="5" id="KW-1185">Reference proteome</keyword>
<dbReference type="SUPFAM" id="SSF56994">
    <property type="entry name" value="Insulin-like"/>
    <property type="match status" value="1"/>
</dbReference>
<dbReference type="AlphaFoldDB" id="A0ABD6ESK1"/>
<dbReference type="EMBL" id="JBGFUD010006655">
    <property type="protein sequence ID" value="MFH4981129.1"/>
    <property type="molecule type" value="Genomic_DNA"/>
</dbReference>
<gene>
    <name evidence="4" type="ORF">AB6A40_007838</name>
</gene>
<name>A0ABD6ESK1_9BILA</name>
<evidence type="ECO:0000313" key="4">
    <source>
        <dbReference type="EMBL" id="MFH4981129.1"/>
    </source>
</evidence>
<keyword evidence="2" id="KW-0732">Signal</keyword>
<comment type="similarity">
    <text evidence="1">Belongs to the insulin family.</text>
</comment>
<proteinExistence type="inferred from homology"/>
<dbReference type="Proteomes" id="UP001608902">
    <property type="component" value="Unassembled WGS sequence"/>
</dbReference>
<protein>
    <recommendedName>
        <fullName evidence="3">Insulin-like domain-containing protein</fullName>
    </recommendedName>
</protein>
<comment type="caution">
    <text evidence="4">The sequence shown here is derived from an EMBL/GenBank/DDBJ whole genome shotgun (WGS) entry which is preliminary data.</text>
</comment>
<evidence type="ECO:0000256" key="2">
    <source>
        <dbReference type="ARBA" id="ARBA00022729"/>
    </source>
</evidence>
<dbReference type="InterPro" id="IPR016179">
    <property type="entry name" value="Insulin-like"/>
</dbReference>
<feature type="domain" description="Insulin-like" evidence="3">
    <location>
        <begin position="36"/>
        <end position="100"/>
    </location>
</feature>
<evidence type="ECO:0000313" key="5">
    <source>
        <dbReference type="Proteomes" id="UP001608902"/>
    </source>
</evidence>
<dbReference type="InterPro" id="IPR036438">
    <property type="entry name" value="Insulin-like_sf"/>
</dbReference>
<evidence type="ECO:0000259" key="3">
    <source>
        <dbReference type="SMART" id="SM00078"/>
    </source>
</evidence>